<name>A0AAU9U7Y0_EUPED</name>
<comment type="caution">
    <text evidence="1">The sequence shown here is derived from an EMBL/GenBank/DDBJ whole genome shotgun (WGS) entry which is preliminary data.</text>
</comment>
<sequence length="85" mass="9288">MLSGLNEASGRVGLGMNLDKSNVMLNSHVISSLIIVEGITLEVVHEYVVYLGQIIRLGKNSFERAIGGSSWAGQHLENYQWTDLG</sequence>
<evidence type="ECO:0000313" key="1">
    <source>
        <dbReference type="EMBL" id="CAH2095233.1"/>
    </source>
</evidence>
<dbReference type="EMBL" id="CAKOGL010000015">
    <property type="protein sequence ID" value="CAH2095233.1"/>
    <property type="molecule type" value="Genomic_DNA"/>
</dbReference>
<dbReference type="Proteomes" id="UP001153954">
    <property type="component" value="Unassembled WGS sequence"/>
</dbReference>
<evidence type="ECO:0000313" key="2">
    <source>
        <dbReference type="Proteomes" id="UP001153954"/>
    </source>
</evidence>
<gene>
    <name evidence="1" type="ORF">EEDITHA_LOCUS10710</name>
</gene>
<dbReference type="AlphaFoldDB" id="A0AAU9U7Y0"/>
<protein>
    <submittedName>
        <fullName evidence="1">Uncharacterized protein</fullName>
    </submittedName>
</protein>
<reference evidence="1" key="1">
    <citation type="submission" date="2022-03" db="EMBL/GenBank/DDBJ databases">
        <authorList>
            <person name="Tunstrom K."/>
        </authorList>
    </citation>
    <scope>NUCLEOTIDE SEQUENCE</scope>
</reference>
<accession>A0AAU9U7Y0</accession>
<proteinExistence type="predicted"/>
<organism evidence="1 2">
    <name type="scientific">Euphydryas editha</name>
    <name type="common">Edith's checkerspot</name>
    <dbReference type="NCBI Taxonomy" id="104508"/>
    <lineage>
        <taxon>Eukaryota</taxon>
        <taxon>Metazoa</taxon>
        <taxon>Ecdysozoa</taxon>
        <taxon>Arthropoda</taxon>
        <taxon>Hexapoda</taxon>
        <taxon>Insecta</taxon>
        <taxon>Pterygota</taxon>
        <taxon>Neoptera</taxon>
        <taxon>Endopterygota</taxon>
        <taxon>Lepidoptera</taxon>
        <taxon>Glossata</taxon>
        <taxon>Ditrysia</taxon>
        <taxon>Papilionoidea</taxon>
        <taxon>Nymphalidae</taxon>
        <taxon>Nymphalinae</taxon>
        <taxon>Euphydryas</taxon>
    </lineage>
</organism>
<keyword evidence="2" id="KW-1185">Reference proteome</keyword>